<dbReference type="Proteomes" id="UP000697802">
    <property type="component" value="Unassembled WGS sequence"/>
</dbReference>
<sequence length="87" mass="9860">MPVNSSREIQEIPLLIMPTTFSLPLFHGQAHLGVKLHLIINDCGELLAVKLTAGNKDDRHPVKVLAMAIKGIYHRLYAMSWMRKTLR</sequence>
<gene>
    <name evidence="2" type="ORF">C5471_07975</name>
</gene>
<dbReference type="Pfam" id="PF13612">
    <property type="entry name" value="DDE_Tnp_1_3"/>
    <property type="match status" value="1"/>
</dbReference>
<dbReference type="InterPro" id="IPR025668">
    <property type="entry name" value="Tnp_DDE_dom"/>
</dbReference>
<accession>A0ABX0GEU6</accession>
<comment type="caution">
    <text evidence="2">The sequence shown here is derived from an EMBL/GenBank/DDBJ whole genome shotgun (WGS) entry which is preliminary data.</text>
</comment>
<protein>
    <recommendedName>
        <fullName evidence="1">Transposase DDE domain-containing protein</fullName>
    </recommendedName>
</protein>
<reference evidence="2 3" key="1">
    <citation type="submission" date="2018-02" db="EMBL/GenBank/DDBJ databases">
        <authorList>
            <person name="Machado R.A."/>
        </authorList>
    </citation>
    <scope>NUCLEOTIDE SEQUENCE [LARGE SCALE GENOMIC DNA]</scope>
    <source>
        <strain evidence="2 3">T327</strain>
    </source>
</reference>
<evidence type="ECO:0000259" key="1">
    <source>
        <dbReference type="Pfam" id="PF13612"/>
    </source>
</evidence>
<organism evidence="2 3">
    <name type="scientific">Photorhabdus tasmaniensis</name>
    <dbReference type="NCBI Taxonomy" id="1004159"/>
    <lineage>
        <taxon>Bacteria</taxon>
        <taxon>Pseudomonadati</taxon>
        <taxon>Pseudomonadota</taxon>
        <taxon>Gammaproteobacteria</taxon>
        <taxon>Enterobacterales</taxon>
        <taxon>Morganellaceae</taxon>
        <taxon>Photorhabdus</taxon>
    </lineage>
</organism>
<keyword evidence="3" id="KW-1185">Reference proteome</keyword>
<name>A0ABX0GEU6_9GAMM</name>
<evidence type="ECO:0000313" key="2">
    <source>
        <dbReference type="EMBL" id="NHB87649.1"/>
    </source>
</evidence>
<proteinExistence type="predicted"/>
<evidence type="ECO:0000313" key="3">
    <source>
        <dbReference type="Proteomes" id="UP000697802"/>
    </source>
</evidence>
<dbReference type="EMBL" id="PUJU01000012">
    <property type="protein sequence ID" value="NHB87649.1"/>
    <property type="molecule type" value="Genomic_DNA"/>
</dbReference>
<feature type="domain" description="Transposase DDE" evidence="1">
    <location>
        <begin position="32"/>
        <end position="72"/>
    </location>
</feature>